<dbReference type="EMBL" id="NESQ01000252">
    <property type="protein sequence ID" value="PUU75082.1"/>
    <property type="molecule type" value="Genomic_DNA"/>
</dbReference>
<accession>A0A2T6ZHY3</accession>
<keyword evidence="1" id="KW-0489">Methyltransferase</keyword>
<dbReference type="InterPro" id="IPR029063">
    <property type="entry name" value="SAM-dependent_MTases_sf"/>
</dbReference>
<dbReference type="Pfam" id="PF13489">
    <property type="entry name" value="Methyltransf_23"/>
    <property type="match status" value="1"/>
</dbReference>
<dbReference type="GO" id="GO:0032259">
    <property type="term" value="P:methylation"/>
    <property type="evidence" value="ECO:0007669"/>
    <property type="project" value="UniProtKB-KW"/>
</dbReference>
<dbReference type="PANTHER" id="PTHR43591">
    <property type="entry name" value="METHYLTRANSFERASE"/>
    <property type="match status" value="1"/>
</dbReference>
<organism evidence="1 2">
    <name type="scientific">Tuber borchii</name>
    <name type="common">White truffle</name>
    <dbReference type="NCBI Taxonomy" id="42251"/>
    <lineage>
        <taxon>Eukaryota</taxon>
        <taxon>Fungi</taxon>
        <taxon>Dikarya</taxon>
        <taxon>Ascomycota</taxon>
        <taxon>Pezizomycotina</taxon>
        <taxon>Pezizomycetes</taxon>
        <taxon>Pezizales</taxon>
        <taxon>Tuberaceae</taxon>
        <taxon>Tuber</taxon>
    </lineage>
</organism>
<gene>
    <name evidence="1" type="ORF">B9Z19DRAFT_1131975</name>
</gene>
<name>A0A2T6ZHY3_TUBBO</name>
<dbReference type="CDD" id="cd02440">
    <property type="entry name" value="AdoMet_MTases"/>
    <property type="match status" value="1"/>
</dbReference>
<dbReference type="Proteomes" id="UP000244722">
    <property type="component" value="Unassembled WGS sequence"/>
</dbReference>
<dbReference type="OrthoDB" id="506498at2759"/>
<dbReference type="AlphaFoldDB" id="A0A2T6ZHY3"/>
<keyword evidence="2" id="KW-1185">Reference proteome</keyword>
<dbReference type="GO" id="GO:0008168">
    <property type="term" value="F:methyltransferase activity"/>
    <property type="evidence" value="ECO:0007669"/>
    <property type="project" value="UniProtKB-KW"/>
</dbReference>
<dbReference type="Gene3D" id="3.40.50.150">
    <property type="entry name" value="Vaccinia Virus protein VP39"/>
    <property type="match status" value="1"/>
</dbReference>
<sequence length="343" mass="38222">MDSASIGAPASSCSTPSNSAVIEHNHSDIFDDDSDYASGFDSYPSSLISSGTLASRNVNGRRYFSRRQVDYSLPYDEEEEVRLDLLHRIWTLTLEGRMFKAPITGSPDKILDVGAGTGLWAVDVAERYPDAHVFGTDIAPSKLPWTPPNLDMQLEDIEDDWVFPESTFDLIHVRSMVCFVTDWPRLLTQSLAALKPGGYIEFHDFSPPFECEDGSLAPSSVLSLWVKTWQEGAALSGRECGTVGPGMPAMMRAAGFENVVDEECKIPLTGEKPQDKRLREMCMCMLRQLLDGAEGRTLDMFIRVLGWGKEDVEDLIARVRSEMLNSEANTFSRVYIVYGRKPL</sequence>
<keyword evidence="1" id="KW-0808">Transferase</keyword>
<protein>
    <submittedName>
        <fullName evidence="1">S-adenosyl-L-methionine-dependent methyltransferase</fullName>
    </submittedName>
</protein>
<dbReference type="SUPFAM" id="SSF53335">
    <property type="entry name" value="S-adenosyl-L-methionine-dependent methyltransferases"/>
    <property type="match status" value="1"/>
</dbReference>
<proteinExistence type="predicted"/>
<dbReference type="STRING" id="42251.A0A2T6ZHY3"/>
<dbReference type="PANTHER" id="PTHR43591:SF105">
    <property type="entry name" value="METHYLTRANSFERASE DOMAIN-CONTAINING PROTEIN-RELATED"/>
    <property type="match status" value="1"/>
</dbReference>
<comment type="caution">
    <text evidence="1">The sequence shown here is derived from an EMBL/GenBank/DDBJ whole genome shotgun (WGS) entry which is preliminary data.</text>
</comment>
<evidence type="ECO:0000313" key="1">
    <source>
        <dbReference type="EMBL" id="PUU75082.1"/>
    </source>
</evidence>
<evidence type="ECO:0000313" key="2">
    <source>
        <dbReference type="Proteomes" id="UP000244722"/>
    </source>
</evidence>
<reference evidence="1 2" key="1">
    <citation type="submission" date="2017-04" db="EMBL/GenBank/DDBJ databases">
        <title>Draft genome sequence of Tuber borchii Vittad., a whitish edible truffle.</title>
        <authorList>
            <consortium name="DOE Joint Genome Institute"/>
            <person name="Murat C."/>
            <person name="Kuo A."/>
            <person name="Barry K.W."/>
            <person name="Clum A."/>
            <person name="Dockter R.B."/>
            <person name="Fauchery L."/>
            <person name="Iotti M."/>
            <person name="Kohler A."/>
            <person name="Labutti K."/>
            <person name="Lindquist E.A."/>
            <person name="Lipzen A."/>
            <person name="Ohm R.A."/>
            <person name="Wang M."/>
            <person name="Grigoriev I.V."/>
            <person name="Zambonelli A."/>
            <person name="Martin F.M."/>
        </authorList>
    </citation>
    <scope>NUCLEOTIDE SEQUENCE [LARGE SCALE GENOMIC DNA]</scope>
    <source>
        <strain evidence="1 2">Tbo3840</strain>
    </source>
</reference>